<feature type="compositionally biased region" description="Polar residues" evidence="2">
    <location>
        <begin position="42"/>
        <end position="63"/>
    </location>
</feature>
<reference evidence="3" key="2">
    <citation type="submission" date="2023-07" db="EMBL/GenBank/DDBJ databases">
        <authorList>
            <consortium name="Lawrence Berkeley National Laboratory"/>
            <person name="Haridas S."/>
            <person name="Hensen N."/>
            <person name="Bonometti L."/>
            <person name="Westerberg I."/>
            <person name="Brannstrom I.O."/>
            <person name="Guillou S."/>
            <person name="Cros-Aarteil S."/>
            <person name="Calhoun S."/>
            <person name="Kuo A."/>
            <person name="Mondo S."/>
            <person name="Pangilinan J."/>
            <person name="Riley R."/>
            <person name="LaButti K."/>
            <person name="Andreopoulos B."/>
            <person name="Lipzen A."/>
            <person name="Chen C."/>
            <person name="Yanf M."/>
            <person name="Daum C."/>
            <person name="Ng V."/>
            <person name="Clum A."/>
            <person name="Steindorff A."/>
            <person name="Ohm R."/>
            <person name="Martin F."/>
            <person name="Silar P."/>
            <person name="Natvig D."/>
            <person name="Lalanne C."/>
            <person name="Gautier V."/>
            <person name="Ament-velasquez S.L."/>
            <person name="Kruys A."/>
            <person name="Hutchinson M.I."/>
            <person name="Powell A.J."/>
            <person name="Barry K."/>
            <person name="Miller A.N."/>
            <person name="Grigoriev I.V."/>
            <person name="Debuchy R."/>
            <person name="Gladieux P."/>
            <person name="Thoren M.H."/>
            <person name="Johannesson H."/>
        </authorList>
    </citation>
    <scope>NUCLEOTIDE SEQUENCE</scope>
    <source>
        <strain evidence="3">FGSC 1904</strain>
    </source>
</reference>
<organism evidence="3 4">
    <name type="scientific">Sordaria brevicollis</name>
    <dbReference type="NCBI Taxonomy" id="83679"/>
    <lineage>
        <taxon>Eukaryota</taxon>
        <taxon>Fungi</taxon>
        <taxon>Dikarya</taxon>
        <taxon>Ascomycota</taxon>
        <taxon>Pezizomycotina</taxon>
        <taxon>Sordariomycetes</taxon>
        <taxon>Sordariomycetidae</taxon>
        <taxon>Sordariales</taxon>
        <taxon>Sordariaceae</taxon>
        <taxon>Sordaria</taxon>
    </lineage>
</organism>
<feature type="region of interest" description="Disordered" evidence="2">
    <location>
        <begin position="187"/>
        <end position="231"/>
    </location>
</feature>
<feature type="compositionally biased region" description="Basic and acidic residues" evidence="2">
    <location>
        <begin position="314"/>
        <end position="324"/>
    </location>
</feature>
<keyword evidence="1" id="KW-0175">Coiled coil</keyword>
<feature type="compositionally biased region" description="Low complexity" evidence="2">
    <location>
        <begin position="1477"/>
        <end position="1497"/>
    </location>
</feature>
<feature type="compositionally biased region" description="Basic residues" evidence="2">
    <location>
        <begin position="443"/>
        <end position="458"/>
    </location>
</feature>
<feature type="region of interest" description="Disordered" evidence="2">
    <location>
        <begin position="240"/>
        <end position="259"/>
    </location>
</feature>
<proteinExistence type="predicted"/>
<feature type="coiled-coil region" evidence="1">
    <location>
        <begin position="1001"/>
        <end position="1190"/>
    </location>
</feature>
<feature type="region of interest" description="Disordered" evidence="2">
    <location>
        <begin position="1299"/>
        <end position="1325"/>
    </location>
</feature>
<feature type="region of interest" description="Disordered" evidence="2">
    <location>
        <begin position="108"/>
        <end position="153"/>
    </location>
</feature>
<comment type="caution">
    <text evidence="3">The sequence shown here is derived from an EMBL/GenBank/DDBJ whole genome shotgun (WGS) entry which is preliminary data.</text>
</comment>
<protein>
    <submittedName>
        <fullName evidence="3">Uncharacterized protein</fullName>
    </submittedName>
</protein>
<feature type="coiled-coil region" evidence="1">
    <location>
        <begin position="543"/>
        <end position="623"/>
    </location>
</feature>
<feature type="compositionally biased region" description="Low complexity" evidence="2">
    <location>
        <begin position="1581"/>
        <end position="1590"/>
    </location>
</feature>
<feature type="compositionally biased region" description="Basic and acidic residues" evidence="2">
    <location>
        <begin position="1567"/>
        <end position="1580"/>
    </location>
</feature>
<feature type="region of interest" description="Disordered" evidence="2">
    <location>
        <begin position="1435"/>
        <end position="1624"/>
    </location>
</feature>
<feature type="compositionally biased region" description="Basic and acidic residues" evidence="2">
    <location>
        <begin position="459"/>
        <end position="469"/>
    </location>
</feature>
<feature type="coiled-coil region" evidence="1">
    <location>
        <begin position="838"/>
        <end position="938"/>
    </location>
</feature>
<gene>
    <name evidence="3" type="ORF">B0T20DRAFT_370031</name>
</gene>
<feature type="region of interest" description="Disordered" evidence="2">
    <location>
        <begin position="314"/>
        <end position="336"/>
    </location>
</feature>
<evidence type="ECO:0000313" key="4">
    <source>
        <dbReference type="Proteomes" id="UP001281003"/>
    </source>
</evidence>
<reference evidence="3" key="1">
    <citation type="journal article" date="2023" name="Mol. Phylogenet. Evol.">
        <title>Genome-scale phylogeny and comparative genomics of the fungal order Sordariales.</title>
        <authorList>
            <person name="Hensen N."/>
            <person name="Bonometti L."/>
            <person name="Westerberg I."/>
            <person name="Brannstrom I.O."/>
            <person name="Guillou S."/>
            <person name="Cros-Aarteil S."/>
            <person name="Calhoun S."/>
            <person name="Haridas S."/>
            <person name="Kuo A."/>
            <person name="Mondo S."/>
            <person name="Pangilinan J."/>
            <person name="Riley R."/>
            <person name="LaButti K."/>
            <person name="Andreopoulos B."/>
            <person name="Lipzen A."/>
            <person name="Chen C."/>
            <person name="Yan M."/>
            <person name="Daum C."/>
            <person name="Ng V."/>
            <person name="Clum A."/>
            <person name="Steindorff A."/>
            <person name="Ohm R.A."/>
            <person name="Martin F."/>
            <person name="Silar P."/>
            <person name="Natvig D.O."/>
            <person name="Lalanne C."/>
            <person name="Gautier V."/>
            <person name="Ament-Velasquez S.L."/>
            <person name="Kruys A."/>
            <person name="Hutchinson M.I."/>
            <person name="Powell A.J."/>
            <person name="Barry K."/>
            <person name="Miller A.N."/>
            <person name="Grigoriev I.V."/>
            <person name="Debuchy R."/>
            <person name="Gladieux P."/>
            <person name="Hiltunen Thoren M."/>
            <person name="Johannesson H."/>
        </authorList>
    </citation>
    <scope>NUCLEOTIDE SEQUENCE</scope>
    <source>
        <strain evidence="3">FGSC 1904</strain>
    </source>
</reference>
<dbReference type="PANTHER" id="PTHR18937">
    <property type="entry name" value="STRUCTURAL MAINTENANCE OF CHROMOSOMES SMC FAMILY MEMBER"/>
    <property type="match status" value="1"/>
</dbReference>
<name>A0AAE0UF81_SORBR</name>
<evidence type="ECO:0000313" key="3">
    <source>
        <dbReference type="EMBL" id="KAK3402051.1"/>
    </source>
</evidence>
<feature type="region of interest" description="Disordered" evidence="2">
    <location>
        <begin position="351"/>
        <end position="516"/>
    </location>
</feature>
<dbReference type="Gene3D" id="1.10.287.1490">
    <property type="match status" value="1"/>
</dbReference>
<feature type="compositionally biased region" description="Polar residues" evidence="2">
    <location>
        <begin position="1600"/>
        <end position="1609"/>
    </location>
</feature>
<feature type="compositionally biased region" description="Polar residues" evidence="2">
    <location>
        <begin position="1310"/>
        <end position="1322"/>
    </location>
</feature>
<keyword evidence="4" id="KW-1185">Reference proteome</keyword>
<sequence length="1624" mass="179852">MDPPSRTRPFNFERTEDDAVSTGPTSYQHALPSSEVEVPYSAITSPNSDRNGTYHTKSQTSQDVIEETPRSLPLAPEEMGLIERPKLRKTYELDQDFEFGPACQINPGQFTKQLKNPGPLCQTIQPPILTSGPASNDRIPPQPAFPMQEPSQAQHIEERVNNHVVSAHTRSPPAILEQPRSVPLKELDTQGLERPPEQPIVTRHPPKGRPYGDVSPPSRHRSPKAAMPLPRPHINVLQAKASGKPASSRTPDAGHSHTIHRASGSVLNDSGLTQPHGNPATVVNGVNICGDNNKFPAPHRKGVVAMDVEYQLKERERSKDRDPHTSATISHTGEKSLAHMVHCQDIGMGGYSLPGGPTNGDVVNGEPRAPHSRSLNNPDTRLPKVTSPYFESRRQEEPSPPSGGKSHRSRNASEPHIAGSDKPSNRGAGKVHTSSKPRVVSPIRRRAVAPAARSHKQRSSRDTRIEHKQTPRPSLEGSNVSRRRAAPSTTARSEIIDIPSTPGSEMIRSSPDTNNKSVKISQEFTKDLAGVLNRFTTQHNSTRQELREKYHKYIKQLKKKVKDREHEVKEYLSQIDEQAIGIRELEDSNSNMATKIEELEHSKEELARKVSEMEAMLEVTTERGSKAENKYRKVKDHLNAAIEEQQKLYLMSKSQWEKAIKEVRESERNHEALLEEMLQRTEVIRQQMLEKVRLTVGQLYGQIGALTRQIQQKDVELSHEKEAVKILSQQLETLKITNEGLEGLRSQQKNILGKLDEQNEHSIHRQSKAEKAFGTRLDQITDQVGSVFKAVSEQPQILPVIQSQQQEILERITSKFEAVIVSTGATEKTATQISTDIKANIKKILTQLGNEKDRLSQQLNETVTENGRLAGCIAEKEEAFKTCREELQDLRKRFEDQQAQFSQLQAHAVELEVTRQDNQPLNQQLQFAQAEIQRLEGEISSRSATISQLEKSVRSKEEAYAFEVKNFGTQIQQLNQLIVDKEATHASATAKAAELVRRELLAEKQKEIAELNKKISQLRSDRKVLDDLVSQLRQEKASEEEAQRQHARIIESLKANLAICEEKCTSLAEELKTRSDDLAGSRHQTSARISTLEADLALWQKKAAEFEANYKGLQEVEKRHTSAIESLKVTLAAAESKCSSLSEELRTKSLELEKSNQQNSSRITDLGKELATWQEKAAKLQAAYSEAQKSETARKGKLQECLTSMEQLAVKEGLLGSDAETSKLFDADITLDDVWPMVSRAFELLMNMATTKYQTTMDKQRQQLEALKAITTNAGLATNEDSQASLVNACNNLGINPLQQTQEGDPEGVSNMTATPPNTEETSPPFLQHRVVTGIQDQERRVSVRRPTSTEGIRKVPLPPPPSVAQEKSRRREVVPPKSIMKRVTRSASREQLLEDSSGSGAFGRIGPLETFTANPPESIGAILELNTMSHEVTSTHFSDASVSGRASKRKRSDEIVDSPGPIRRGRYSRGVGGKRGTTAVSSTSASASVPGGSTQHGTGGMGQLQRVYRSGRVPDKATEGSRASDIGSAKAPSSLPQQPLNGANRFLPPRAPTRTYGSRKSVGPAEDTKAASQTDRESQSRSQSQPLSRYWGAHDETQDSITFSQNGSGDRGDLPPFPTGTKS</sequence>
<evidence type="ECO:0000256" key="2">
    <source>
        <dbReference type="SAM" id="MobiDB-lite"/>
    </source>
</evidence>
<dbReference type="EMBL" id="JAUTDP010000002">
    <property type="protein sequence ID" value="KAK3402051.1"/>
    <property type="molecule type" value="Genomic_DNA"/>
</dbReference>
<evidence type="ECO:0000256" key="1">
    <source>
        <dbReference type="SAM" id="Coils"/>
    </source>
</evidence>
<feature type="region of interest" description="Disordered" evidence="2">
    <location>
        <begin position="1"/>
        <end position="83"/>
    </location>
</feature>
<accession>A0AAE0UF81</accession>
<feature type="region of interest" description="Disordered" evidence="2">
    <location>
        <begin position="1338"/>
        <end position="1375"/>
    </location>
</feature>
<dbReference type="Proteomes" id="UP001281003">
    <property type="component" value="Unassembled WGS sequence"/>
</dbReference>